<keyword evidence="1" id="KW-0285">Flavoprotein</keyword>
<dbReference type="RefSeq" id="WP_212695190.1">
    <property type="nucleotide sequence ID" value="NZ_CP058649.1"/>
</dbReference>
<dbReference type="KEGG" id="vpy:HZI73_20295"/>
<dbReference type="Pfam" id="PF03358">
    <property type="entry name" value="FMN_red"/>
    <property type="match status" value="1"/>
</dbReference>
<evidence type="ECO:0000256" key="2">
    <source>
        <dbReference type="ARBA" id="ARBA00022643"/>
    </source>
</evidence>
<evidence type="ECO:0000313" key="4">
    <source>
        <dbReference type="EMBL" id="QUI24497.1"/>
    </source>
</evidence>
<evidence type="ECO:0000313" key="5">
    <source>
        <dbReference type="Proteomes" id="UP000683246"/>
    </source>
</evidence>
<accession>A0A8J8MMC0</accession>
<dbReference type="PANTHER" id="PTHR43278">
    <property type="entry name" value="NAD(P)H-DEPENDENT FMN-CONTAINING OXIDOREDUCTASE YWQN-RELATED"/>
    <property type="match status" value="1"/>
</dbReference>
<gene>
    <name evidence="4" type="ORF">HZI73_20295</name>
</gene>
<dbReference type="InterPro" id="IPR029039">
    <property type="entry name" value="Flavoprotein-like_sf"/>
</dbReference>
<dbReference type="InterPro" id="IPR051796">
    <property type="entry name" value="ISF_SsuE-like"/>
</dbReference>
<evidence type="ECO:0000256" key="1">
    <source>
        <dbReference type="ARBA" id="ARBA00022630"/>
    </source>
</evidence>
<name>A0A8J8MMC0_9FIRM</name>
<proteinExistence type="predicted"/>
<reference evidence="4" key="1">
    <citation type="submission" date="2020-07" db="EMBL/GenBank/DDBJ databases">
        <title>Vallitalea pronyensis genome.</title>
        <authorList>
            <person name="Postec A."/>
        </authorList>
    </citation>
    <scope>NUCLEOTIDE SEQUENCE</scope>
    <source>
        <strain evidence="4">FatNI3</strain>
    </source>
</reference>
<dbReference type="EMBL" id="CP058649">
    <property type="protein sequence ID" value="QUI24497.1"/>
    <property type="molecule type" value="Genomic_DNA"/>
</dbReference>
<dbReference type="Gene3D" id="3.40.50.360">
    <property type="match status" value="1"/>
</dbReference>
<keyword evidence="2" id="KW-0288">FMN</keyword>
<dbReference type="GO" id="GO:0016491">
    <property type="term" value="F:oxidoreductase activity"/>
    <property type="evidence" value="ECO:0007669"/>
    <property type="project" value="InterPro"/>
</dbReference>
<organism evidence="4 5">
    <name type="scientific">Vallitalea pronyensis</name>
    <dbReference type="NCBI Taxonomy" id="1348613"/>
    <lineage>
        <taxon>Bacteria</taxon>
        <taxon>Bacillati</taxon>
        <taxon>Bacillota</taxon>
        <taxon>Clostridia</taxon>
        <taxon>Lachnospirales</taxon>
        <taxon>Vallitaleaceae</taxon>
        <taxon>Vallitalea</taxon>
    </lineage>
</organism>
<dbReference type="SUPFAM" id="SSF52218">
    <property type="entry name" value="Flavoproteins"/>
    <property type="match status" value="1"/>
</dbReference>
<evidence type="ECO:0000259" key="3">
    <source>
        <dbReference type="Pfam" id="PF03358"/>
    </source>
</evidence>
<dbReference type="PANTHER" id="PTHR43278:SF2">
    <property type="entry name" value="IRON-SULFUR FLAVOPROTEIN"/>
    <property type="match status" value="1"/>
</dbReference>
<protein>
    <submittedName>
        <fullName evidence="4">Flavodoxin family protein</fullName>
    </submittedName>
</protein>
<sequence>MKALILNGSRKGETHIETPHSIATKLLEESNYEVTSFLLHELDIKNCIGCYGCWLKTPGICTIDDLGRDIAKSIIQSDLVVYLTPIVFGGVSSELKKVVDRIIPLVLPFFTRVNGEVHHKPRYDKYPRVIVLGVLPQKNEAMEIPFKKLIERNALNWFNPQYSGTVLHSCCETVEIENKIETLIKDRGVKVC</sequence>
<feature type="domain" description="NADPH-dependent FMN reductase-like" evidence="3">
    <location>
        <begin position="1"/>
        <end position="104"/>
    </location>
</feature>
<dbReference type="InterPro" id="IPR005025">
    <property type="entry name" value="FMN_Rdtase-like_dom"/>
</dbReference>
<dbReference type="Proteomes" id="UP000683246">
    <property type="component" value="Chromosome"/>
</dbReference>
<keyword evidence="5" id="KW-1185">Reference proteome</keyword>
<dbReference type="AlphaFoldDB" id="A0A8J8MMC0"/>